<dbReference type="EMBL" id="JAWJWE010000037">
    <property type="protein sequence ID" value="KAK6626258.1"/>
    <property type="molecule type" value="Genomic_DNA"/>
</dbReference>
<reference evidence="2 3" key="1">
    <citation type="submission" date="2023-10" db="EMBL/GenBank/DDBJ databases">
        <title>Genomes of two closely related lineages of the louse Polyplax serrata with different host specificities.</title>
        <authorList>
            <person name="Martinu J."/>
            <person name="Tarabai H."/>
            <person name="Stefka J."/>
            <person name="Hypsa V."/>
        </authorList>
    </citation>
    <scope>NUCLEOTIDE SEQUENCE [LARGE SCALE GENOMIC DNA]</scope>
    <source>
        <strain evidence="2">HR10_N</strain>
    </source>
</reference>
<name>A0AAN8S295_POLSC</name>
<proteinExistence type="predicted"/>
<evidence type="ECO:0000256" key="1">
    <source>
        <dbReference type="SAM" id="MobiDB-lite"/>
    </source>
</evidence>
<feature type="compositionally biased region" description="Basic and acidic residues" evidence="1">
    <location>
        <begin position="174"/>
        <end position="190"/>
    </location>
</feature>
<protein>
    <submittedName>
        <fullName evidence="2">Uncharacterized protein</fullName>
    </submittedName>
</protein>
<evidence type="ECO:0000313" key="3">
    <source>
        <dbReference type="Proteomes" id="UP001372834"/>
    </source>
</evidence>
<organism evidence="2 3">
    <name type="scientific">Polyplax serrata</name>
    <name type="common">Common mouse louse</name>
    <dbReference type="NCBI Taxonomy" id="468196"/>
    <lineage>
        <taxon>Eukaryota</taxon>
        <taxon>Metazoa</taxon>
        <taxon>Ecdysozoa</taxon>
        <taxon>Arthropoda</taxon>
        <taxon>Hexapoda</taxon>
        <taxon>Insecta</taxon>
        <taxon>Pterygota</taxon>
        <taxon>Neoptera</taxon>
        <taxon>Paraneoptera</taxon>
        <taxon>Psocodea</taxon>
        <taxon>Troctomorpha</taxon>
        <taxon>Phthiraptera</taxon>
        <taxon>Anoplura</taxon>
        <taxon>Polyplacidae</taxon>
        <taxon>Polyplax</taxon>
    </lineage>
</organism>
<feature type="region of interest" description="Disordered" evidence="1">
    <location>
        <begin position="147"/>
        <end position="190"/>
    </location>
</feature>
<dbReference type="Proteomes" id="UP001372834">
    <property type="component" value="Unassembled WGS sequence"/>
</dbReference>
<accession>A0AAN8S295</accession>
<gene>
    <name evidence="2" type="ORF">RUM43_006565</name>
</gene>
<dbReference type="AlphaFoldDB" id="A0AAN8S295"/>
<comment type="caution">
    <text evidence="2">The sequence shown here is derived from an EMBL/GenBank/DDBJ whole genome shotgun (WGS) entry which is preliminary data.</text>
</comment>
<evidence type="ECO:0000313" key="2">
    <source>
        <dbReference type="EMBL" id="KAK6626258.1"/>
    </source>
</evidence>
<sequence>MVLALEEVSWTSVSNAADENVERERTPGHAKDRSLSYLDLRDQLFTFVGENLFESVRRFGRPRQQISEVVSFVEESRETPQDRYHFGQCLVLPKVSTLPPKGNNNRLKNRIRQRACPIGSETCVKHTDNMYSGTPRSTLPRQEAYDLYGWSDNPHGGETHHPKKTSRRSSTEGSVDRNHSLKSIGRKELSEFYNGDQDDIEAQADRYRREIKAPDDYYYRQSTLERRNRRHRDAEEISRLSDARENWRLRVMKENESKPRRLREPEGLVDDAWEVPVVRSNWNAVTDSLKRELHRSKSTPDMLGNVDGRRKLEIWQGEPEEPRRNGSMVDMHPRSWTGEYADTFSYV</sequence>